<dbReference type="Proteomes" id="UP000663760">
    <property type="component" value="Chromosome 18"/>
</dbReference>
<name>A0A7I8LNX1_SPIIN</name>
<sequence length="145" mass="16688">MEEREIMRQVLRVTPSKFDSLTLSMEQYTDLDKISLDEVIGSLTVHELQLRKRESQEEEQTLLARALKEEAMAKVDILLLMKVKRTSINLKYNVITVRNMTISLTNVNSLKDGADNTISPSHLLEVLTVPPFFTIFLILSNHCWL</sequence>
<accession>A0A7I8LNX1</accession>
<dbReference type="AlphaFoldDB" id="A0A7I8LNX1"/>
<gene>
    <name evidence="1" type="ORF">SI8410_18021753</name>
</gene>
<evidence type="ECO:0000313" key="2">
    <source>
        <dbReference type="Proteomes" id="UP000663760"/>
    </source>
</evidence>
<proteinExistence type="predicted"/>
<reference evidence="1" key="1">
    <citation type="submission" date="2020-02" db="EMBL/GenBank/DDBJ databases">
        <authorList>
            <person name="Scholz U."/>
            <person name="Mascher M."/>
            <person name="Fiebig A."/>
        </authorList>
    </citation>
    <scope>NUCLEOTIDE SEQUENCE</scope>
</reference>
<keyword evidence="2" id="KW-1185">Reference proteome</keyword>
<evidence type="ECO:0000313" key="1">
    <source>
        <dbReference type="EMBL" id="CAA7411075.1"/>
    </source>
</evidence>
<organism evidence="1 2">
    <name type="scientific">Spirodela intermedia</name>
    <name type="common">Intermediate duckweed</name>
    <dbReference type="NCBI Taxonomy" id="51605"/>
    <lineage>
        <taxon>Eukaryota</taxon>
        <taxon>Viridiplantae</taxon>
        <taxon>Streptophyta</taxon>
        <taxon>Embryophyta</taxon>
        <taxon>Tracheophyta</taxon>
        <taxon>Spermatophyta</taxon>
        <taxon>Magnoliopsida</taxon>
        <taxon>Liliopsida</taxon>
        <taxon>Araceae</taxon>
        <taxon>Lemnoideae</taxon>
        <taxon>Spirodela</taxon>
    </lineage>
</organism>
<protein>
    <submittedName>
        <fullName evidence="1">Uncharacterized protein</fullName>
    </submittedName>
</protein>
<dbReference type="EMBL" id="LR746281">
    <property type="protein sequence ID" value="CAA7411075.1"/>
    <property type="molecule type" value="Genomic_DNA"/>
</dbReference>